<dbReference type="InterPro" id="IPR002881">
    <property type="entry name" value="DUF58"/>
</dbReference>
<protein>
    <submittedName>
        <fullName evidence="2">POSSIBLE CONSERVED MEMBRANE PROTEIN</fullName>
    </submittedName>
</protein>
<evidence type="ECO:0000313" key="2">
    <source>
        <dbReference type="EMBL" id="SLM93690.1"/>
    </source>
</evidence>
<dbReference type="RefSeq" id="WP_087005004.1">
    <property type="nucleotide sequence ID" value="NZ_FWFF01000004.1"/>
</dbReference>
<dbReference type="PANTHER" id="PTHR33608">
    <property type="entry name" value="BLL2464 PROTEIN"/>
    <property type="match status" value="1"/>
</dbReference>
<name>A0A1X6X483_9MICO</name>
<dbReference type="Pfam" id="PF01882">
    <property type="entry name" value="DUF58"/>
    <property type="match status" value="1"/>
</dbReference>
<evidence type="ECO:0000259" key="1">
    <source>
        <dbReference type="Pfam" id="PF01882"/>
    </source>
</evidence>
<keyword evidence="3" id="KW-1185">Reference proteome</keyword>
<sequence length="305" mass="33478">MTALLTRIRARLTLHTHRRVASLLDGGWASLFHGQSLDFDDLREYVDGDEIRDIDWKASARHPVPLVKRYTDHRRLRLALVVATGRSMDATAAGGESKRDLAILLAGMAGWFAVRGGDEVCMAANDGHRVHLTRPESSEAGLEHLLRRILARRGTHDDSTALDLLDWLSTRLRRRHLVIVISDEIDLTDAHLRLLRKMSAHHEVLWLTVLEADPLALAAADDTPFDIGATVAGAAAGTVRSGSTVPSLLAADPRVAEAYRAAESARRDSTARVLRAAGIVQERVGASAQALPAFHRAAERHRRAR</sequence>
<reference evidence="3" key="1">
    <citation type="submission" date="2017-02" db="EMBL/GenBank/DDBJ databases">
        <authorList>
            <person name="Dridi B."/>
        </authorList>
    </citation>
    <scope>NUCLEOTIDE SEQUENCE [LARGE SCALE GENOMIC DNA]</scope>
    <source>
        <strain evidence="3">B Co 03.10</strain>
    </source>
</reference>
<dbReference type="Proteomes" id="UP000196581">
    <property type="component" value="Unassembled WGS sequence"/>
</dbReference>
<dbReference type="EMBL" id="FWFF01000004">
    <property type="protein sequence ID" value="SLM93690.1"/>
    <property type="molecule type" value="Genomic_DNA"/>
</dbReference>
<feature type="domain" description="DUF58" evidence="1">
    <location>
        <begin position="41"/>
        <end position="212"/>
    </location>
</feature>
<accession>A0A1X6X483</accession>
<proteinExistence type="predicted"/>
<organism evidence="2 3">
    <name type="scientific">Brevibacterium yomogidense</name>
    <dbReference type="NCBI Taxonomy" id="946573"/>
    <lineage>
        <taxon>Bacteria</taxon>
        <taxon>Bacillati</taxon>
        <taxon>Actinomycetota</taxon>
        <taxon>Actinomycetes</taxon>
        <taxon>Micrococcales</taxon>
        <taxon>Brevibacteriaceae</taxon>
        <taxon>Brevibacterium</taxon>
    </lineage>
</organism>
<dbReference type="AlphaFoldDB" id="A0A1X6X483"/>
<dbReference type="PANTHER" id="PTHR33608:SF6">
    <property type="entry name" value="BLL2464 PROTEIN"/>
    <property type="match status" value="1"/>
</dbReference>
<gene>
    <name evidence="2" type="ORF">FM105_03785</name>
</gene>
<evidence type="ECO:0000313" key="3">
    <source>
        <dbReference type="Proteomes" id="UP000196581"/>
    </source>
</evidence>